<feature type="domain" description="RNA polymerase sigma factor 54 core-binding" evidence="10">
    <location>
        <begin position="78"/>
        <end position="261"/>
    </location>
</feature>
<dbReference type="InterPro" id="IPR038709">
    <property type="entry name" value="RpoN_core-bd_sf"/>
</dbReference>
<dbReference type="PANTHER" id="PTHR32248">
    <property type="entry name" value="RNA POLYMERASE SIGMA-54 FACTOR"/>
    <property type="match status" value="1"/>
</dbReference>
<dbReference type="PANTHER" id="PTHR32248:SF4">
    <property type="entry name" value="RNA POLYMERASE SIGMA-54 FACTOR"/>
    <property type="match status" value="1"/>
</dbReference>
<dbReference type="PROSITE" id="PS50044">
    <property type="entry name" value="SIGMA54_3"/>
    <property type="match status" value="1"/>
</dbReference>
<protein>
    <recommendedName>
        <fullName evidence="13">RNA polymerase sigma-54 factor</fullName>
    </recommendedName>
</protein>
<keyword evidence="2" id="KW-0240">DNA-directed RNA polymerase</keyword>
<gene>
    <name evidence="11" type="ORF">NDM98_18840</name>
</gene>
<feature type="domain" description="RNA polymerase sigma factor 54 DNA-binding" evidence="9">
    <location>
        <begin position="274"/>
        <end position="313"/>
    </location>
</feature>
<evidence type="ECO:0000256" key="1">
    <source>
        <dbReference type="ARBA" id="ARBA00008798"/>
    </source>
</evidence>
<proteinExistence type="inferred from homology"/>
<evidence type="ECO:0000256" key="5">
    <source>
        <dbReference type="ARBA" id="ARBA00023015"/>
    </source>
</evidence>
<dbReference type="Pfam" id="PF04963">
    <property type="entry name" value="Sigma54_CBD"/>
    <property type="match status" value="1"/>
</dbReference>
<dbReference type="Pfam" id="PF04552">
    <property type="entry name" value="Sigma54_DBD"/>
    <property type="match status" value="1"/>
</dbReference>
<evidence type="ECO:0000313" key="11">
    <source>
        <dbReference type="EMBL" id="MCM2677288.1"/>
    </source>
</evidence>
<evidence type="ECO:0008006" key="13">
    <source>
        <dbReference type="Google" id="ProtNLM"/>
    </source>
</evidence>
<evidence type="ECO:0000256" key="8">
    <source>
        <dbReference type="ARBA" id="ARBA00023163"/>
    </source>
</evidence>
<keyword evidence="8" id="KW-0804">Transcription</keyword>
<evidence type="ECO:0000256" key="4">
    <source>
        <dbReference type="ARBA" id="ARBA00022695"/>
    </source>
</evidence>
<dbReference type="InterPro" id="IPR007634">
    <property type="entry name" value="RNA_pol_sigma_54_DNA-bd"/>
</dbReference>
<dbReference type="Proteomes" id="UP001203665">
    <property type="component" value="Unassembled WGS sequence"/>
</dbReference>
<dbReference type="RefSeq" id="WP_251610918.1">
    <property type="nucleotide sequence ID" value="NZ_JAMQJY010000003.1"/>
</dbReference>
<evidence type="ECO:0000313" key="12">
    <source>
        <dbReference type="Proteomes" id="UP001203665"/>
    </source>
</evidence>
<comment type="caution">
    <text evidence="11">The sequence shown here is derived from an EMBL/GenBank/DDBJ whole genome shotgun (WGS) entry which is preliminary data.</text>
</comment>
<sequence length="314" mass="35694">MEMGLFLQQSTSLVMTQELKQAIQLLQFSSAEIRDFLKEQALENPLIELNDKVISHPLFHQHEKITSDAKHRALENQPANKSLQDILVEQLSEMQINDRNREHLQYVIDSIDENGYLMISIEEFCTEQDLTVQLAESCIQMIQDMEPAGVGARDLGECLLLQLKRSTEKSELAEQIVANHMEQLAAKKWKELSAHYQVEVSDIQKVNDLILQLDPYPGRSYSKDLSHFVAADVAIMMNDDGEPVVTVIDSLLGSIKVNQEYKTQLMNSGGECADYAKAKTQEAQWLIQSLTQRQQTIRRAAEVIAVHQAVFFSY</sequence>
<reference evidence="11" key="1">
    <citation type="submission" date="2022-06" db="EMBL/GenBank/DDBJ databases">
        <title>Alkalicoccobacillus porphyridii sp. nov., isolated from a marine red alga, Porphyridium purpureum and reclassification of Shouchella plakortidis and Shouchella gibsonii as Alkalicoccobacillus plakortidis comb. nov. and Alkalicoccobacillus gibsonii comb. nov.</title>
        <authorList>
            <person name="Kim K.H."/>
            <person name="Lee J.K."/>
            <person name="Han D.M."/>
            <person name="Baek J.H."/>
            <person name="Jeon C.O."/>
        </authorList>
    </citation>
    <scope>NUCLEOTIDE SEQUENCE</scope>
    <source>
        <strain evidence="11">DSM 19153</strain>
    </source>
</reference>
<keyword evidence="6" id="KW-0731">Sigma factor</keyword>
<evidence type="ECO:0000259" key="10">
    <source>
        <dbReference type="Pfam" id="PF04963"/>
    </source>
</evidence>
<evidence type="ECO:0000256" key="7">
    <source>
        <dbReference type="ARBA" id="ARBA00023125"/>
    </source>
</evidence>
<dbReference type="InterPro" id="IPR000394">
    <property type="entry name" value="RNA_pol_sigma_54"/>
</dbReference>
<evidence type="ECO:0000256" key="6">
    <source>
        <dbReference type="ARBA" id="ARBA00023082"/>
    </source>
</evidence>
<keyword evidence="7" id="KW-0238">DNA-binding</keyword>
<keyword evidence="3" id="KW-0808">Transferase</keyword>
<comment type="similarity">
    <text evidence="1">Belongs to the sigma-54 factor family.</text>
</comment>
<organism evidence="11 12">
    <name type="scientific">Alkalicoccobacillus plakortidis</name>
    <dbReference type="NCBI Taxonomy" id="444060"/>
    <lineage>
        <taxon>Bacteria</taxon>
        <taxon>Bacillati</taxon>
        <taxon>Bacillota</taxon>
        <taxon>Bacilli</taxon>
        <taxon>Bacillales</taxon>
        <taxon>Bacillaceae</taxon>
        <taxon>Alkalicoccobacillus</taxon>
    </lineage>
</organism>
<evidence type="ECO:0000256" key="3">
    <source>
        <dbReference type="ARBA" id="ARBA00022679"/>
    </source>
</evidence>
<dbReference type="Pfam" id="PF00309">
    <property type="entry name" value="Sigma54_AID"/>
    <property type="match status" value="1"/>
</dbReference>
<name>A0ABT0XN02_9BACI</name>
<dbReference type="InterPro" id="IPR007046">
    <property type="entry name" value="RNA_pol_sigma_54_core-bd"/>
</dbReference>
<keyword evidence="4" id="KW-0548">Nucleotidyltransferase</keyword>
<accession>A0ABT0XN02</accession>
<evidence type="ECO:0000256" key="2">
    <source>
        <dbReference type="ARBA" id="ARBA00022478"/>
    </source>
</evidence>
<keyword evidence="5" id="KW-0805">Transcription regulation</keyword>
<dbReference type="EMBL" id="JAMQJY010000003">
    <property type="protein sequence ID" value="MCM2677288.1"/>
    <property type="molecule type" value="Genomic_DNA"/>
</dbReference>
<dbReference type="Gene3D" id="1.10.10.1330">
    <property type="entry name" value="RNA polymerase sigma-54 factor, core-binding domain"/>
    <property type="match status" value="1"/>
</dbReference>
<keyword evidence="12" id="KW-1185">Reference proteome</keyword>
<evidence type="ECO:0000259" key="9">
    <source>
        <dbReference type="Pfam" id="PF04552"/>
    </source>
</evidence>